<reference evidence="2" key="1">
    <citation type="submission" date="2016-10" db="EMBL/GenBank/DDBJ databases">
        <authorList>
            <person name="Varghese N."/>
            <person name="Submissions S."/>
        </authorList>
    </citation>
    <scope>NUCLEOTIDE SEQUENCE [LARGE SCALE GENOMIC DNA]</scope>
    <source>
        <strain evidence="2">BP1-148</strain>
    </source>
</reference>
<dbReference type="STRING" id="645274.SAMN04487901_10289"/>
<organism evidence="1 2">
    <name type="scientific">Prevotella communis</name>
    <dbReference type="NCBI Taxonomy" id="2913614"/>
    <lineage>
        <taxon>Bacteria</taxon>
        <taxon>Pseudomonadati</taxon>
        <taxon>Bacteroidota</taxon>
        <taxon>Bacteroidia</taxon>
        <taxon>Bacteroidales</taxon>
        <taxon>Prevotellaceae</taxon>
        <taxon>Prevotella</taxon>
    </lineage>
</organism>
<accession>A0A1G7T1L9</accession>
<evidence type="ECO:0000313" key="1">
    <source>
        <dbReference type="EMBL" id="SDG29236.1"/>
    </source>
</evidence>
<dbReference type="AlphaFoldDB" id="A0A1G7T1L9"/>
<sequence>MENIIKKRYFYGKMLKLVFWRTFPNYFCNALNIKSFSCMFARF</sequence>
<dbReference type="Proteomes" id="UP000198779">
    <property type="component" value="Unassembled WGS sequence"/>
</dbReference>
<evidence type="ECO:0000313" key="2">
    <source>
        <dbReference type="Proteomes" id="UP000198779"/>
    </source>
</evidence>
<dbReference type="EMBL" id="FNCQ01000002">
    <property type="protein sequence ID" value="SDG29236.1"/>
    <property type="molecule type" value="Genomic_DNA"/>
</dbReference>
<proteinExistence type="predicted"/>
<gene>
    <name evidence="1" type="ORF">SAMN04487901_10289</name>
</gene>
<keyword evidence="2" id="KW-1185">Reference proteome</keyword>
<protein>
    <submittedName>
        <fullName evidence="1">Uncharacterized protein</fullName>
    </submittedName>
</protein>
<name>A0A1G7T1L9_9BACT</name>